<dbReference type="InterPro" id="IPR008271">
    <property type="entry name" value="Ser/Thr_kinase_AS"/>
</dbReference>
<comment type="catalytic activity">
    <reaction evidence="8">
        <text>L-seryl-[protein] + ATP = O-phospho-L-seryl-[protein] + ADP + H(+)</text>
        <dbReference type="Rhea" id="RHEA:17989"/>
        <dbReference type="Rhea" id="RHEA-COMP:9863"/>
        <dbReference type="Rhea" id="RHEA-COMP:11604"/>
        <dbReference type="ChEBI" id="CHEBI:15378"/>
        <dbReference type="ChEBI" id="CHEBI:29999"/>
        <dbReference type="ChEBI" id="CHEBI:30616"/>
        <dbReference type="ChEBI" id="CHEBI:83421"/>
        <dbReference type="ChEBI" id="CHEBI:456216"/>
        <dbReference type="EC" id="2.7.11.1"/>
    </reaction>
</comment>
<dbReference type="FunFam" id="3.30.200.20:FF:000003">
    <property type="entry name" value="Non-specific serine/threonine protein kinase"/>
    <property type="match status" value="1"/>
</dbReference>
<dbReference type="GO" id="GO:0035556">
    <property type="term" value="P:intracellular signal transduction"/>
    <property type="evidence" value="ECO:0007669"/>
    <property type="project" value="TreeGrafter"/>
</dbReference>
<reference evidence="12 13" key="1">
    <citation type="submission" date="2019-04" db="EMBL/GenBank/DDBJ databases">
        <authorList>
            <person name="Alioto T."/>
            <person name="Alioto T."/>
        </authorList>
    </citation>
    <scope>NUCLEOTIDE SEQUENCE [LARGE SCALE GENOMIC DNA]</scope>
</reference>
<feature type="binding site" evidence="9">
    <location>
        <position position="40"/>
    </location>
    <ligand>
        <name>ATP</name>
        <dbReference type="ChEBI" id="CHEBI:30616"/>
    </ligand>
</feature>
<dbReference type="SMART" id="SM00220">
    <property type="entry name" value="S_TKc"/>
    <property type="match status" value="1"/>
</dbReference>
<dbReference type="PANTHER" id="PTHR24346">
    <property type="entry name" value="MAP/MICROTUBULE AFFINITY-REGULATING KINASE"/>
    <property type="match status" value="1"/>
</dbReference>
<dbReference type="CDD" id="cd14078">
    <property type="entry name" value="STKc_MELK"/>
    <property type="match status" value="1"/>
</dbReference>
<reference evidence="11" key="2">
    <citation type="submission" date="2020-08" db="EMBL/GenBank/DDBJ databases">
        <authorList>
            <person name="Shumante A."/>
            <person name="Zimin A.V."/>
            <person name="Puiu D."/>
            <person name="Salzberg S.L."/>
        </authorList>
    </citation>
    <scope>NUCLEOTIDE SEQUENCE</scope>
    <source>
        <strain evidence="11">WC2-LM</strain>
        <tissue evidence="11">Liver</tissue>
    </source>
</reference>
<dbReference type="Pfam" id="PF00069">
    <property type="entry name" value="Pkinase"/>
    <property type="match status" value="1"/>
</dbReference>
<dbReference type="SUPFAM" id="SSF56112">
    <property type="entry name" value="Protein kinase-like (PK-like)"/>
    <property type="match status" value="1"/>
</dbReference>
<keyword evidence="13" id="KW-1185">Reference proteome</keyword>
<dbReference type="PROSITE" id="PS00108">
    <property type="entry name" value="PROTEIN_KINASE_ST"/>
    <property type="match status" value="1"/>
</dbReference>
<protein>
    <recommendedName>
        <fullName evidence="1">non-specific serine/threonine protein kinase</fullName>
        <ecNumber evidence="1">2.7.11.1</ecNumber>
    </recommendedName>
</protein>
<evidence type="ECO:0000256" key="9">
    <source>
        <dbReference type="PROSITE-ProRule" id="PRU10141"/>
    </source>
</evidence>
<evidence type="ECO:0000259" key="10">
    <source>
        <dbReference type="PROSITE" id="PS50011"/>
    </source>
</evidence>
<keyword evidence="5 11" id="KW-0418">Kinase</keyword>
<dbReference type="AlphaFoldDB" id="A0A5E4A6T4"/>
<keyword evidence="3" id="KW-0808">Transferase</keyword>
<gene>
    <name evidence="11" type="ORF">GHT09_011633</name>
    <name evidence="12" type="ORF">MONAX_5E023119</name>
</gene>
<dbReference type="Proteomes" id="UP000335636">
    <property type="component" value="Unassembled WGS sequence"/>
</dbReference>
<dbReference type="Gene3D" id="1.10.510.10">
    <property type="entry name" value="Transferase(Phosphotransferase) domain 1"/>
    <property type="match status" value="1"/>
</dbReference>
<evidence type="ECO:0000256" key="4">
    <source>
        <dbReference type="ARBA" id="ARBA00022741"/>
    </source>
</evidence>
<dbReference type="FunFam" id="1.10.510.10:FF:000571">
    <property type="entry name" value="Maternal embryonic leucine zipper kinase"/>
    <property type="match status" value="1"/>
</dbReference>
<comment type="catalytic activity">
    <reaction evidence="7">
        <text>L-threonyl-[protein] + ATP = O-phospho-L-threonyl-[protein] + ADP + H(+)</text>
        <dbReference type="Rhea" id="RHEA:46608"/>
        <dbReference type="Rhea" id="RHEA-COMP:11060"/>
        <dbReference type="Rhea" id="RHEA-COMP:11605"/>
        <dbReference type="ChEBI" id="CHEBI:15378"/>
        <dbReference type="ChEBI" id="CHEBI:30013"/>
        <dbReference type="ChEBI" id="CHEBI:30616"/>
        <dbReference type="ChEBI" id="CHEBI:61977"/>
        <dbReference type="ChEBI" id="CHEBI:456216"/>
        <dbReference type="EC" id="2.7.11.1"/>
    </reaction>
</comment>
<dbReference type="PROSITE" id="PS50011">
    <property type="entry name" value="PROTEIN_KINASE_DOM"/>
    <property type="match status" value="1"/>
</dbReference>
<dbReference type="EMBL" id="WJEC01002006">
    <property type="protein sequence ID" value="KAF7477281.1"/>
    <property type="molecule type" value="Genomic_DNA"/>
</dbReference>
<evidence type="ECO:0000256" key="8">
    <source>
        <dbReference type="ARBA" id="ARBA00048679"/>
    </source>
</evidence>
<dbReference type="InterPro" id="IPR017441">
    <property type="entry name" value="Protein_kinase_ATP_BS"/>
</dbReference>
<evidence type="ECO:0000256" key="1">
    <source>
        <dbReference type="ARBA" id="ARBA00012513"/>
    </source>
</evidence>
<dbReference type="GO" id="GO:0004674">
    <property type="term" value="F:protein serine/threonine kinase activity"/>
    <property type="evidence" value="ECO:0007669"/>
    <property type="project" value="UniProtKB-KW"/>
</dbReference>
<evidence type="ECO:0000313" key="13">
    <source>
        <dbReference type="Proteomes" id="UP000335636"/>
    </source>
</evidence>
<dbReference type="EMBL" id="CABDUW010000021">
    <property type="protein sequence ID" value="VTJ52705.1"/>
    <property type="molecule type" value="Genomic_DNA"/>
</dbReference>
<sequence>MKDYDELLKYYELYETIGTGGFAKVKLACHILTGEMVAIKIMDKNALGSDLPRVKTEIDALKNLRHQHICQLYHVLETANKIFIVLEYCPGGELFDYIISQDRLSEEETRVVFRQIVSAVAYVHSQGYAHRDLKPENLLFDENHKLKLIDFGLCAKPKGNKDYHLQTCCGSLAYAAPELIQGKSYLGSEADVWSMGILLYVLMCGFLPFDDDNVMALYKKIMRGKYDVPKWLSPSSILLLQQMLQVDPKKRISMKNLLNHPWIMQDYNCPVEWQSKNPFIHLDDDCVTELSVHNRNNRQTMEDLISLWQYDHLTATYLLLLAKKARGKPVRLRLPFSCGPANATPKSKNLSLEDVTSDENYVAGLIDYEWCEDNLSTPQTPQFTKHWTESNDLESKSLTPVLCKSSANKLKNKENVYTPQSAVKNEECFVFPEPKTPVNKNHHKREVLTTPNHYTTPSKARNQYLKETPVKTPGNSAGRDKLMTSVISPERRCRSVELDLNQAHMEDTPKRKGTKVFGSLERGLDKVITVLTRSKRKGTAKDGPRRLKVSVLEFSNIDFRR</sequence>
<feature type="domain" description="Protein kinase" evidence="10">
    <location>
        <begin position="11"/>
        <end position="263"/>
    </location>
</feature>
<organism evidence="12 13">
    <name type="scientific">Marmota monax</name>
    <name type="common">Woodchuck</name>
    <dbReference type="NCBI Taxonomy" id="9995"/>
    <lineage>
        <taxon>Eukaryota</taxon>
        <taxon>Metazoa</taxon>
        <taxon>Chordata</taxon>
        <taxon>Craniata</taxon>
        <taxon>Vertebrata</taxon>
        <taxon>Euteleostomi</taxon>
        <taxon>Mammalia</taxon>
        <taxon>Eutheria</taxon>
        <taxon>Euarchontoglires</taxon>
        <taxon>Glires</taxon>
        <taxon>Rodentia</taxon>
        <taxon>Sciuromorpha</taxon>
        <taxon>Sciuridae</taxon>
        <taxon>Xerinae</taxon>
        <taxon>Marmotini</taxon>
        <taxon>Marmota</taxon>
    </lineage>
</organism>
<dbReference type="InterPro" id="IPR011009">
    <property type="entry name" value="Kinase-like_dom_sf"/>
</dbReference>
<evidence type="ECO:0000256" key="2">
    <source>
        <dbReference type="ARBA" id="ARBA00022527"/>
    </source>
</evidence>
<dbReference type="InterPro" id="IPR048637">
    <property type="entry name" value="MELK_UBA"/>
</dbReference>
<dbReference type="GO" id="GO:0005524">
    <property type="term" value="F:ATP binding"/>
    <property type="evidence" value="ECO:0007669"/>
    <property type="project" value="UniProtKB-UniRule"/>
</dbReference>
<evidence type="ECO:0000256" key="6">
    <source>
        <dbReference type="ARBA" id="ARBA00022840"/>
    </source>
</evidence>
<evidence type="ECO:0000313" key="11">
    <source>
        <dbReference type="EMBL" id="KAF7477281.1"/>
    </source>
</evidence>
<evidence type="ECO:0000256" key="7">
    <source>
        <dbReference type="ARBA" id="ARBA00047899"/>
    </source>
</evidence>
<dbReference type="PROSITE" id="PS00107">
    <property type="entry name" value="PROTEIN_KINASE_ATP"/>
    <property type="match status" value="1"/>
</dbReference>
<dbReference type="Proteomes" id="UP000662637">
    <property type="component" value="Unassembled WGS sequence"/>
</dbReference>
<dbReference type="PANTHER" id="PTHR24346:SF30">
    <property type="entry name" value="MATERNAL EMBRYONIC LEUCINE ZIPPER KINASE"/>
    <property type="match status" value="1"/>
</dbReference>
<proteinExistence type="predicted"/>
<dbReference type="InterPro" id="IPR034673">
    <property type="entry name" value="MELK"/>
</dbReference>
<dbReference type="GO" id="GO:0005737">
    <property type="term" value="C:cytoplasm"/>
    <property type="evidence" value="ECO:0007669"/>
    <property type="project" value="TreeGrafter"/>
</dbReference>
<evidence type="ECO:0000256" key="3">
    <source>
        <dbReference type="ARBA" id="ARBA00022679"/>
    </source>
</evidence>
<keyword evidence="2" id="KW-0723">Serine/threonine-protein kinase</keyword>
<keyword evidence="4 9" id="KW-0547">Nucleotide-binding</keyword>
<keyword evidence="6 9" id="KW-0067">ATP-binding</keyword>
<dbReference type="InterPro" id="IPR000719">
    <property type="entry name" value="Prot_kinase_dom"/>
</dbReference>
<dbReference type="Pfam" id="PF21594">
    <property type="entry name" value="UBA_MELK"/>
    <property type="match status" value="1"/>
</dbReference>
<accession>A0A5E4A6T4</accession>
<evidence type="ECO:0000313" key="12">
    <source>
        <dbReference type="EMBL" id="VTJ52705.1"/>
    </source>
</evidence>
<evidence type="ECO:0000256" key="5">
    <source>
        <dbReference type="ARBA" id="ARBA00022777"/>
    </source>
</evidence>
<name>A0A5E4A6T4_MARMO</name>
<dbReference type="EC" id="2.7.11.1" evidence="1"/>